<dbReference type="AlphaFoldDB" id="A0A2C6KV07"/>
<feature type="chain" id="PRO_5013287945" evidence="1">
    <location>
        <begin position="44"/>
        <end position="395"/>
    </location>
</feature>
<evidence type="ECO:0000256" key="1">
    <source>
        <dbReference type="SAM" id="SignalP"/>
    </source>
</evidence>
<dbReference type="EMBL" id="MIGC01003139">
    <property type="protein sequence ID" value="PHJ19886.1"/>
    <property type="molecule type" value="Genomic_DNA"/>
</dbReference>
<dbReference type="OrthoDB" id="333141at2759"/>
<dbReference type="VEuPathDB" id="ToxoDB:CSUI_006282"/>
<dbReference type="Gene3D" id="2.60.40.1320">
    <property type="entry name" value="SRS domain"/>
    <property type="match status" value="2"/>
</dbReference>
<gene>
    <name evidence="3" type="ORF">CSUI_006282</name>
</gene>
<dbReference type="SUPFAM" id="SSF74877">
    <property type="entry name" value="Major surface antigen p30, SAG1"/>
    <property type="match status" value="2"/>
</dbReference>
<feature type="signal peptide" evidence="1">
    <location>
        <begin position="1"/>
        <end position="43"/>
    </location>
</feature>
<dbReference type="GO" id="GO:0016020">
    <property type="term" value="C:membrane"/>
    <property type="evidence" value="ECO:0007669"/>
    <property type="project" value="InterPro"/>
</dbReference>
<dbReference type="InterPro" id="IPR028352">
    <property type="entry name" value="Surface_antig_SAG1"/>
</dbReference>
<reference evidence="3 4" key="1">
    <citation type="journal article" date="2017" name="Int. J. Parasitol.">
        <title>The genome of the protozoan parasite Cystoisospora suis and a reverse vaccinology approach to identify vaccine candidates.</title>
        <authorList>
            <person name="Palmieri N."/>
            <person name="Shrestha A."/>
            <person name="Ruttkowski B."/>
            <person name="Beck T."/>
            <person name="Vogl C."/>
            <person name="Tomley F."/>
            <person name="Blake D.P."/>
            <person name="Joachim A."/>
        </authorList>
    </citation>
    <scope>NUCLEOTIDE SEQUENCE [LARGE SCALE GENOMIC DNA]</scope>
    <source>
        <strain evidence="3 4">Wien I</strain>
    </source>
</reference>
<organism evidence="3 4">
    <name type="scientific">Cystoisospora suis</name>
    <dbReference type="NCBI Taxonomy" id="483139"/>
    <lineage>
        <taxon>Eukaryota</taxon>
        <taxon>Sar</taxon>
        <taxon>Alveolata</taxon>
        <taxon>Apicomplexa</taxon>
        <taxon>Conoidasida</taxon>
        <taxon>Coccidia</taxon>
        <taxon>Eucoccidiorida</taxon>
        <taxon>Eimeriorina</taxon>
        <taxon>Sarcocystidae</taxon>
        <taxon>Cystoisospora</taxon>
    </lineage>
</organism>
<dbReference type="RefSeq" id="XP_067921578.1">
    <property type="nucleotide sequence ID" value="XM_068066446.1"/>
</dbReference>
<dbReference type="GeneID" id="94429657"/>
<accession>A0A2C6KV07</accession>
<dbReference type="Pfam" id="PF04092">
    <property type="entry name" value="SAG"/>
    <property type="match status" value="2"/>
</dbReference>
<protein>
    <submittedName>
        <fullName evidence="3">Srs domain-containing protein</fullName>
    </submittedName>
</protein>
<dbReference type="InterPro" id="IPR036755">
    <property type="entry name" value="SRS_dom_sf"/>
</dbReference>
<keyword evidence="1" id="KW-0732">Signal</keyword>
<sequence length="395" mass="40450">MASSRWSLSDGPCIWGGRVGFKTNRAITLLLVACACLTVPAQGVPGDSDPNPQTPPAPQSPLGQCTAKDGATSCSCGAAADKGRSGAAVQQQVTLSDDSPKLDLTCTGAGVSGVPATMVDGDVCPQKPDVSLCGDSSEAPNITAVKLNTLLASSAAIVTWKLESNGIQDQKKYSLNVPVDAFPLVDKEFFVGCKETSAPVCKVSVALKARKSTTVGQAVTCAYGAASNAKRQSVTLTPSNNKLTITCGKEGEIVPTGNLTKLCVHGGDPTNASCSPQAFTELFPGSVQSWWSIGEGNQAVLTIPADKFPVEERKFALGCKYTPPASKPDNTRDAQSSASPSVCSVDVIVAKQSPTTTTTSSTSSAFSSVCVSRTSVNVVVGLLSLGALQAVSLLG</sequence>
<dbReference type="PRINTS" id="PR01801">
    <property type="entry name" value="SURFCEANTIGN"/>
</dbReference>
<evidence type="ECO:0000259" key="2">
    <source>
        <dbReference type="Pfam" id="PF04092"/>
    </source>
</evidence>
<proteinExistence type="predicted"/>
<dbReference type="Proteomes" id="UP000221165">
    <property type="component" value="Unassembled WGS sequence"/>
</dbReference>
<evidence type="ECO:0000313" key="3">
    <source>
        <dbReference type="EMBL" id="PHJ19886.1"/>
    </source>
</evidence>
<feature type="domain" description="SRS" evidence="2">
    <location>
        <begin position="217"/>
        <end position="349"/>
    </location>
</feature>
<dbReference type="InterPro" id="IPR007226">
    <property type="entry name" value="SRS_dom"/>
</dbReference>
<comment type="caution">
    <text evidence="3">The sequence shown here is derived from an EMBL/GenBank/DDBJ whole genome shotgun (WGS) entry which is preliminary data.</text>
</comment>
<keyword evidence="4" id="KW-1185">Reference proteome</keyword>
<evidence type="ECO:0000313" key="4">
    <source>
        <dbReference type="Proteomes" id="UP000221165"/>
    </source>
</evidence>
<name>A0A2C6KV07_9APIC</name>
<feature type="domain" description="SRS" evidence="2">
    <location>
        <begin position="72"/>
        <end position="205"/>
    </location>
</feature>